<dbReference type="InterPro" id="IPR032710">
    <property type="entry name" value="NTF2-like_dom_sf"/>
</dbReference>
<dbReference type="Proteomes" id="UP001519296">
    <property type="component" value="Unassembled WGS sequence"/>
</dbReference>
<dbReference type="SUPFAM" id="SSF54427">
    <property type="entry name" value="NTF2-like"/>
    <property type="match status" value="1"/>
</dbReference>
<gene>
    <name evidence="1" type="ORF">C4K46_01300</name>
</gene>
<comment type="caution">
    <text evidence="1">The sequence shown here is derived from an EMBL/GenBank/DDBJ whole genome shotgun (WGS) entry which is preliminary data.</text>
</comment>
<keyword evidence="2" id="KW-1185">Reference proteome</keyword>
<organism evidence="1 2">
    <name type="scientific">Streptococcus oricebi</name>
    <dbReference type="NCBI Taxonomy" id="1547447"/>
    <lineage>
        <taxon>Bacteria</taxon>
        <taxon>Bacillati</taxon>
        <taxon>Bacillota</taxon>
        <taxon>Bacilli</taxon>
        <taxon>Lactobacillales</taxon>
        <taxon>Streptococcaceae</taxon>
        <taxon>Streptococcus</taxon>
    </lineage>
</organism>
<evidence type="ECO:0000313" key="2">
    <source>
        <dbReference type="Proteomes" id="UP001519296"/>
    </source>
</evidence>
<accession>A0ABS5B159</accession>
<evidence type="ECO:0000313" key="1">
    <source>
        <dbReference type="EMBL" id="MBP2622570.1"/>
    </source>
</evidence>
<evidence type="ECO:0008006" key="3">
    <source>
        <dbReference type="Google" id="ProtNLM"/>
    </source>
</evidence>
<proteinExistence type="predicted"/>
<dbReference type="EMBL" id="PRDG01000001">
    <property type="protein sequence ID" value="MBP2622570.1"/>
    <property type="molecule type" value="Genomic_DNA"/>
</dbReference>
<protein>
    <recommendedName>
        <fullName evidence="3">Nuclear transport factor 2 family protein</fullName>
    </recommendedName>
</protein>
<dbReference type="Gene3D" id="3.10.450.50">
    <property type="match status" value="1"/>
</dbReference>
<sequence length="121" mass="13692">MDTKQITENYFAAVNQGGWEDYIAEDFTYGMCDSQKVRKGKEAYLKGAGQFYALSQKLEVKSLLVEGLKAAAINRYYLTSPVGQTLELEVAEFLVFNPEGKMIASTIYFDIQAFQKFMQAQ</sequence>
<name>A0ABS5B159_9STRE</name>
<reference evidence="1 2" key="1">
    <citation type="submission" date="2018-02" db="EMBL/GenBank/DDBJ databases">
        <title>Draft genome sequence of Streptococcus oricebi CCUG 70868T type strain.</title>
        <authorList>
            <person name="Mendez V."/>
            <person name="Salva-Serra F."/>
            <person name="Jaen-Luchoro D."/>
            <person name="Gonzales-Siles L."/>
            <person name="Karlsson R."/>
            <person name="Engstrom-Jakobsson H."/>
            <person name="Busquets A."/>
            <person name="Gomila M."/>
            <person name="Pineiro-Iglesias B."/>
            <person name="Bennasar-Figueras A."/>
            <person name="Seeger M."/>
            <person name="Moore E."/>
        </authorList>
    </citation>
    <scope>NUCLEOTIDE SEQUENCE [LARGE SCALE GENOMIC DNA]</scope>
    <source>
        <strain evidence="1 2">CCUG 70868</strain>
    </source>
</reference>
<dbReference type="RefSeq" id="WP_209626570.1">
    <property type="nucleotide sequence ID" value="NZ_PRDG01000001.1"/>
</dbReference>